<dbReference type="EMBL" id="JABVXQ010000006">
    <property type="protein sequence ID" value="KAF6104093.1"/>
    <property type="molecule type" value="Genomic_DNA"/>
</dbReference>
<name>A0A834A3H0_9CHIR</name>
<organism evidence="1 2">
    <name type="scientific">Phyllostomus discolor</name>
    <name type="common">pale spear-nosed bat</name>
    <dbReference type="NCBI Taxonomy" id="89673"/>
    <lineage>
        <taxon>Eukaryota</taxon>
        <taxon>Metazoa</taxon>
        <taxon>Chordata</taxon>
        <taxon>Craniata</taxon>
        <taxon>Vertebrata</taxon>
        <taxon>Euteleostomi</taxon>
        <taxon>Mammalia</taxon>
        <taxon>Eutheria</taxon>
        <taxon>Laurasiatheria</taxon>
        <taxon>Chiroptera</taxon>
        <taxon>Yangochiroptera</taxon>
        <taxon>Phyllostomidae</taxon>
        <taxon>Phyllostominae</taxon>
        <taxon>Phyllostomus</taxon>
    </lineage>
</organism>
<dbReference type="Proteomes" id="UP000664940">
    <property type="component" value="Unassembled WGS sequence"/>
</dbReference>
<proteinExistence type="predicted"/>
<reference evidence="1 2" key="1">
    <citation type="journal article" date="2020" name="Nature">
        <title>Six reference-quality genomes reveal evolution of bat adaptations.</title>
        <authorList>
            <person name="Jebb D."/>
            <person name="Huang Z."/>
            <person name="Pippel M."/>
            <person name="Hughes G.M."/>
            <person name="Lavrichenko K."/>
            <person name="Devanna P."/>
            <person name="Winkler S."/>
            <person name="Jermiin L.S."/>
            <person name="Skirmuntt E.C."/>
            <person name="Katzourakis A."/>
            <person name="Burkitt-Gray L."/>
            <person name="Ray D.A."/>
            <person name="Sullivan K.A.M."/>
            <person name="Roscito J.G."/>
            <person name="Kirilenko B.M."/>
            <person name="Davalos L.M."/>
            <person name="Corthals A.P."/>
            <person name="Power M.L."/>
            <person name="Jones G."/>
            <person name="Ransome R.D."/>
            <person name="Dechmann D.K.N."/>
            <person name="Locatelli A.G."/>
            <person name="Puechmaille S.J."/>
            <person name="Fedrigo O."/>
            <person name="Jarvis E.D."/>
            <person name="Hiller M."/>
            <person name="Vernes S.C."/>
            <person name="Myers E.W."/>
            <person name="Teeling E.C."/>
        </authorList>
    </citation>
    <scope>NUCLEOTIDE SEQUENCE [LARGE SCALE GENOMIC DNA]</scope>
    <source>
        <strain evidence="1">Bat1K_MPI-CBG_1</strain>
    </source>
</reference>
<gene>
    <name evidence="1" type="ORF">HJG60_011142</name>
</gene>
<dbReference type="AlphaFoldDB" id="A0A834A3H0"/>
<evidence type="ECO:0000313" key="1">
    <source>
        <dbReference type="EMBL" id="KAF6104093.1"/>
    </source>
</evidence>
<protein>
    <submittedName>
        <fullName evidence="1">Uncharacterized protein</fullName>
    </submittedName>
</protein>
<evidence type="ECO:0000313" key="2">
    <source>
        <dbReference type="Proteomes" id="UP000664940"/>
    </source>
</evidence>
<comment type="caution">
    <text evidence="1">The sequence shown here is derived from an EMBL/GenBank/DDBJ whole genome shotgun (WGS) entry which is preliminary data.</text>
</comment>
<accession>A0A834A3H0</accession>
<sequence length="130" mass="14106">MLDSHLGVTAGPHEAQVCAPLTARPSPELSCKRAVPCGFRSPFMPRPPFFLLVLCLTVLVPCPHHLSDRIQTHRHCGNASPHPHLRPLVLYSECQAEPVNGAGPSRRVMGGLFPPRDSGDISGCTLCWQP</sequence>